<name>A0A8D8FEU8_CULPI</name>
<organism evidence="1">
    <name type="scientific">Culex pipiens</name>
    <name type="common">House mosquito</name>
    <dbReference type="NCBI Taxonomy" id="7175"/>
    <lineage>
        <taxon>Eukaryota</taxon>
        <taxon>Metazoa</taxon>
        <taxon>Ecdysozoa</taxon>
        <taxon>Arthropoda</taxon>
        <taxon>Hexapoda</taxon>
        <taxon>Insecta</taxon>
        <taxon>Pterygota</taxon>
        <taxon>Neoptera</taxon>
        <taxon>Endopterygota</taxon>
        <taxon>Diptera</taxon>
        <taxon>Nematocera</taxon>
        <taxon>Culicoidea</taxon>
        <taxon>Culicidae</taxon>
        <taxon>Culicinae</taxon>
        <taxon>Culicini</taxon>
        <taxon>Culex</taxon>
        <taxon>Culex</taxon>
    </lineage>
</organism>
<accession>A0A8D8FEU8</accession>
<protein>
    <submittedName>
        <fullName evidence="1">(northern house mosquito) hypothetical protein</fullName>
    </submittedName>
</protein>
<dbReference type="EMBL" id="HBUE01064488">
    <property type="protein sequence ID" value="CAG6470067.1"/>
    <property type="molecule type" value="Transcribed_RNA"/>
</dbReference>
<reference evidence="1" key="1">
    <citation type="submission" date="2021-05" db="EMBL/GenBank/DDBJ databases">
        <authorList>
            <person name="Alioto T."/>
            <person name="Alioto T."/>
            <person name="Gomez Garrido J."/>
        </authorList>
    </citation>
    <scope>NUCLEOTIDE SEQUENCE</scope>
</reference>
<dbReference type="AlphaFoldDB" id="A0A8D8FEU8"/>
<evidence type="ECO:0000313" key="1">
    <source>
        <dbReference type="EMBL" id="CAG6470067.1"/>
    </source>
</evidence>
<proteinExistence type="predicted"/>
<sequence length="103" mass="11842">MLRDGRCVQERWTCPGHGTDLVYRLRVRPLSAHTAELCQKGAQRSTEQRPSAGFCGNCWSLLRTRSTKVPAMGQTHEDGRQHLHLRDPTRLLLHLLCLHQFEL</sequence>